<reference evidence="5 6" key="1">
    <citation type="submission" date="2017-01" db="EMBL/GenBank/DDBJ databases">
        <authorList>
            <consortium name="Urmite Genomes"/>
        </authorList>
    </citation>
    <scope>NUCLEOTIDE SEQUENCE [LARGE SCALE GENOMIC DNA]</scope>
    <source>
        <strain evidence="5 6">AB215</strain>
    </source>
</reference>
<keyword evidence="6" id="KW-1185">Reference proteome</keyword>
<evidence type="ECO:0000256" key="4">
    <source>
        <dbReference type="ARBA" id="ARBA00022729"/>
    </source>
</evidence>
<proteinExistence type="predicted"/>
<evidence type="ECO:0000256" key="3">
    <source>
        <dbReference type="ARBA" id="ARBA00022723"/>
    </source>
</evidence>
<sequence>MALVKVVRWLSTAAIGLALVTGCSGGDPTHSGALSVVASTDVWGSVVSAVAGRHVTVKSILSGANIDPHSYQVSPSDAAAISDASLVVFNGGGYDSWVDDVLAKNPKIQPVCAFSFLPKAVDARSPNEHVFYDMNVAKSVANAVADRLAVIDPANIADYRTNAAGFDRDADAIAASEHSIAGTYPNTSVIATEPVAYYLLQASGLTNRTPPAFSSANENGTDPSPADMATVLDLISHRQVALVLVNPQTSTPAINSMQDAARRAGVPVTQVTETLPKGTDYLTWQHNTVNQLVAALQSGRSNAGN</sequence>
<dbReference type="GO" id="GO:0030001">
    <property type="term" value="P:metal ion transport"/>
    <property type="evidence" value="ECO:0007669"/>
    <property type="project" value="InterPro"/>
</dbReference>
<organism evidence="5 6">
    <name type="scientific">Mycobacterium numidiamassiliense</name>
    <dbReference type="NCBI Taxonomy" id="1841861"/>
    <lineage>
        <taxon>Bacteria</taxon>
        <taxon>Bacillati</taxon>
        <taxon>Actinomycetota</taxon>
        <taxon>Actinomycetes</taxon>
        <taxon>Mycobacteriales</taxon>
        <taxon>Mycobacteriaceae</taxon>
        <taxon>Mycobacterium</taxon>
    </lineage>
</organism>
<evidence type="ECO:0000256" key="2">
    <source>
        <dbReference type="ARBA" id="ARBA00022448"/>
    </source>
</evidence>
<keyword evidence="3" id="KW-0479">Metal-binding</keyword>
<dbReference type="AlphaFoldDB" id="A0A2U3P8T3"/>
<keyword evidence="2" id="KW-0813">Transport</keyword>
<protein>
    <submittedName>
        <fullName evidence="5">ABC-type Zn uptake system ZnuABC, Zn-binding component ZnuA</fullName>
    </submittedName>
</protein>
<evidence type="ECO:0000313" key="5">
    <source>
        <dbReference type="EMBL" id="SPM40085.1"/>
    </source>
</evidence>
<keyword evidence="4" id="KW-0732">Signal</keyword>
<dbReference type="InterPro" id="IPR006127">
    <property type="entry name" value="ZnuA-like"/>
</dbReference>
<dbReference type="PANTHER" id="PTHR42953:SF1">
    <property type="entry name" value="METAL-BINDING PROTEIN HI_0362-RELATED"/>
    <property type="match status" value="1"/>
</dbReference>
<dbReference type="GO" id="GO:0030313">
    <property type="term" value="C:cell envelope"/>
    <property type="evidence" value="ECO:0007669"/>
    <property type="project" value="UniProtKB-SubCell"/>
</dbReference>
<comment type="subcellular location">
    <subcellularLocation>
        <location evidence="1">Cell envelope</location>
    </subcellularLocation>
</comment>
<dbReference type="PANTHER" id="PTHR42953">
    <property type="entry name" value="HIGH-AFFINITY ZINC UPTAKE SYSTEM PROTEIN ZNUA-RELATED"/>
    <property type="match status" value="1"/>
</dbReference>
<dbReference type="Pfam" id="PF01297">
    <property type="entry name" value="ZnuA"/>
    <property type="match status" value="1"/>
</dbReference>
<dbReference type="PROSITE" id="PS51257">
    <property type="entry name" value="PROKAR_LIPOPROTEIN"/>
    <property type="match status" value="1"/>
</dbReference>
<evidence type="ECO:0000313" key="6">
    <source>
        <dbReference type="Proteomes" id="UP000240424"/>
    </source>
</evidence>
<dbReference type="GO" id="GO:0046872">
    <property type="term" value="F:metal ion binding"/>
    <property type="evidence" value="ECO:0007669"/>
    <property type="project" value="UniProtKB-KW"/>
</dbReference>
<dbReference type="STRING" id="1841861.GCA_900157365_00598"/>
<accession>A0A2U3P8T3</accession>
<dbReference type="InterPro" id="IPR050492">
    <property type="entry name" value="Bact_metal-bind_prot9"/>
</dbReference>
<dbReference type="RefSeq" id="WP_077078946.1">
    <property type="nucleotide sequence ID" value="NZ_FUEZ01000004.1"/>
</dbReference>
<dbReference type="Gene3D" id="3.40.50.1980">
    <property type="entry name" value="Nitrogenase molybdenum iron protein domain"/>
    <property type="match status" value="2"/>
</dbReference>
<dbReference type="OrthoDB" id="5296019at2"/>
<evidence type="ECO:0000256" key="1">
    <source>
        <dbReference type="ARBA" id="ARBA00004196"/>
    </source>
</evidence>
<name>A0A2U3P8T3_9MYCO</name>
<dbReference type="EMBL" id="FUEZ01000004">
    <property type="protein sequence ID" value="SPM40085.1"/>
    <property type="molecule type" value="Genomic_DNA"/>
</dbReference>
<gene>
    <name evidence="5" type="ORF">MNAB215_2281</name>
</gene>
<dbReference type="SUPFAM" id="SSF53807">
    <property type="entry name" value="Helical backbone' metal receptor"/>
    <property type="match status" value="1"/>
</dbReference>
<dbReference type="Proteomes" id="UP000240424">
    <property type="component" value="Unassembled WGS sequence"/>
</dbReference>